<name>A0A6A4I8K3_9AGAR</name>
<evidence type="ECO:0008006" key="4">
    <source>
        <dbReference type="Google" id="ProtNLM"/>
    </source>
</evidence>
<feature type="region of interest" description="Disordered" evidence="1">
    <location>
        <begin position="160"/>
        <end position="189"/>
    </location>
</feature>
<gene>
    <name evidence="2" type="ORF">BT96DRAFT_915898</name>
</gene>
<protein>
    <recommendedName>
        <fullName evidence="4">Telomere-associated protein Rif1 N-terminal domain-containing protein</fullName>
    </recommendedName>
</protein>
<keyword evidence="3" id="KW-1185">Reference proteome</keyword>
<dbReference type="InterPro" id="IPR016024">
    <property type="entry name" value="ARM-type_fold"/>
</dbReference>
<dbReference type="SUPFAM" id="SSF48371">
    <property type="entry name" value="ARM repeat"/>
    <property type="match status" value="1"/>
</dbReference>
<feature type="compositionally biased region" description="Basic and acidic residues" evidence="1">
    <location>
        <begin position="1270"/>
        <end position="1294"/>
    </location>
</feature>
<feature type="region of interest" description="Disordered" evidence="1">
    <location>
        <begin position="1055"/>
        <end position="1298"/>
    </location>
</feature>
<feature type="region of interest" description="Disordered" evidence="1">
    <location>
        <begin position="1"/>
        <end position="22"/>
    </location>
</feature>
<dbReference type="EMBL" id="ML769407">
    <property type="protein sequence ID" value="KAE9405688.1"/>
    <property type="molecule type" value="Genomic_DNA"/>
</dbReference>
<feature type="compositionally biased region" description="Low complexity" evidence="1">
    <location>
        <begin position="1104"/>
        <end position="1123"/>
    </location>
</feature>
<feature type="compositionally biased region" description="Pro residues" evidence="1">
    <location>
        <begin position="1193"/>
        <end position="1214"/>
    </location>
</feature>
<feature type="compositionally biased region" description="Polar residues" evidence="1">
    <location>
        <begin position="1325"/>
        <end position="1334"/>
    </location>
</feature>
<dbReference type="Proteomes" id="UP000799118">
    <property type="component" value="Unassembled WGS sequence"/>
</dbReference>
<evidence type="ECO:0000256" key="1">
    <source>
        <dbReference type="SAM" id="MobiDB-lite"/>
    </source>
</evidence>
<reference evidence="2" key="1">
    <citation type="journal article" date="2019" name="Environ. Microbiol.">
        <title>Fungal ecological strategies reflected in gene transcription - a case study of two litter decomposers.</title>
        <authorList>
            <person name="Barbi F."/>
            <person name="Kohler A."/>
            <person name="Barry K."/>
            <person name="Baskaran P."/>
            <person name="Daum C."/>
            <person name="Fauchery L."/>
            <person name="Ihrmark K."/>
            <person name="Kuo A."/>
            <person name="LaButti K."/>
            <person name="Lipzen A."/>
            <person name="Morin E."/>
            <person name="Grigoriev I.V."/>
            <person name="Henrissat B."/>
            <person name="Lindahl B."/>
            <person name="Martin F."/>
        </authorList>
    </citation>
    <scope>NUCLEOTIDE SEQUENCE</scope>
    <source>
        <strain evidence="2">JB14</strain>
    </source>
</reference>
<evidence type="ECO:0000313" key="3">
    <source>
        <dbReference type="Proteomes" id="UP000799118"/>
    </source>
</evidence>
<evidence type="ECO:0000313" key="2">
    <source>
        <dbReference type="EMBL" id="KAE9405688.1"/>
    </source>
</evidence>
<feature type="region of interest" description="Disordered" evidence="1">
    <location>
        <begin position="63"/>
        <end position="88"/>
    </location>
</feature>
<accession>A0A6A4I8K3</accession>
<sequence>MSLPTPPTTSHREKENKSLASRGVVWSQQDHWQVHCLSTPPQGPKCSSASQERPVKSILKPTQPILPLPEEDIREETPAPSDPLTDSKYLESPMTTILSEDASIPDLIRAYSILTARIRPCVSEWADHSSPLFEPLRVNRDVLCDRICRDVKRALEDALGEDEEERLQKEHRLPSPTKSPKKKKRGMTAEQAKHARDLCTISHSVLKLLGLLLGLPNVFRIFTDQQLTQMLSGILSIPLATDLPTPNARKTYALSIYVIQTQRLPEVVLFPSKDSIACALGRGIDGELGKEGKKGSASDGLKAIHDLSTYQPRTFVPAFVVILDSILDNLLAPTLTLRLQACHALGGLAQGTLVLPPSALHARLSSRIVEFLLTVPRASPKKSVTSSPTKQESAICRTLRTTLNVEEPLHVASGPVWGLHVLGSFIILLGSAFKTDPRVTRTISNLMILTMRHKKVAVRKLGCIVWRTIIWSWHQLPFPLPSDDDETVVKFSKEERNSASLGQWAMIEKVLSMGVGISTCCAIVGYELTSMERMRLERILSLMVNKSEETREDALLCIIQLSSLDPQASSWDVDHLISRNFFSGITGILTADYQELSKSLSPIRDELPDIRDLRPLTRDELLDVGAMKVFLELWSSAICIRDGQQSNEDLLVETWDAMLKSMVTMAEDDGEEGELKATHRLSRALYGSLRTSPKNTSSNQEYHFDLAKNLRIIRRAWLSMRSVLSKEYYLEEYALEMLKRLEQFEDGELSEIDDQARIEWAGLCVDLILASEDPASNVREFWEHADSRWNWSTTVRTTVWAKFSKQKIWEGSKALLCVPFCSETVWDLNDEELSIWESLLKYVMNLAEDDGMDIIHEVDSIACTIQQKCNPTFTSLVRIADMLITSVLESSRNAVFQEITELPDNLVEFIADTLNQSYPPSPSTGFSSAWMIRSIQWLLNSCPDHLYLDLLETLQESVVRWISDEQSALVDCYDDITTLYENLLMKLLDTAPPTRDSMERFRPILESLFIGPAKPISAFDAFDTFWRSSAVPPQFWPKKVYEYIHRLPGALTTTSSLSTPPAKVVEDCEESEERGGSIGTPKSTSEKEGTGVGVTSSSEPTLVPAPDLPSSPELPSSPALEFPDSPTPSHPRESEDHFPLLLPAPNILSTPPRASKAKGSPSTVSLRSVPKTPDGSGTHRFNSLFAPETPSSPSKPPPQHLAPSPIIKPYPPASPLASANKRRRITDKENHSPYQTISSPSRRDRDVFTQDSPSRRPSTVCRKRLFTEMSEAREEEVDRERSDVLDPKREERPAKRVRITTPIPPFVLPLPHQAPTTVAAMEEASTPTSTSLSQKAPPPLSIFSDSDVVCGSALPLRRTASTPRKRKAMVLDCVEIRVPHSKSVKSSAVTGARPMRTPANRMSKKGKQAKDTAKVGQKSVTMAPPVEGLGDPDADFHLESDIEVFSDSDSGSDRSTKQLSSDDDPYLGQVTPGHLISPALRRARKDTLDDDPPSDDSSFGGEEVSPSRQVVLRRMQRTPSAAVVQRKADPASEVSTIATRTSPLKSLRHLLTS</sequence>
<proteinExistence type="predicted"/>
<organism evidence="2 3">
    <name type="scientific">Gymnopus androsaceus JB14</name>
    <dbReference type="NCBI Taxonomy" id="1447944"/>
    <lineage>
        <taxon>Eukaryota</taxon>
        <taxon>Fungi</taxon>
        <taxon>Dikarya</taxon>
        <taxon>Basidiomycota</taxon>
        <taxon>Agaricomycotina</taxon>
        <taxon>Agaricomycetes</taxon>
        <taxon>Agaricomycetidae</taxon>
        <taxon>Agaricales</taxon>
        <taxon>Marasmiineae</taxon>
        <taxon>Omphalotaceae</taxon>
        <taxon>Gymnopus</taxon>
    </lineage>
</organism>
<feature type="region of interest" description="Disordered" evidence="1">
    <location>
        <begin position="1318"/>
        <end position="1338"/>
    </location>
</feature>
<feature type="region of interest" description="Disordered" evidence="1">
    <location>
        <begin position="1382"/>
        <end position="1537"/>
    </location>
</feature>
<dbReference type="OrthoDB" id="2591260at2759"/>